<evidence type="ECO:0000313" key="3">
    <source>
        <dbReference type="Proteomes" id="UP001589738"/>
    </source>
</evidence>
<gene>
    <name evidence="2" type="ORF">ACFFHF_12865</name>
</gene>
<evidence type="ECO:0000313" key="2">
    <source>
        <dbReference type="EMBL" id="MFC0476126.1"/>
    </source>
</evidence>
<dbReference type="EC" id="2.4.-.-" evidence="2"/>
<reference evidence="2 3" key="1">
    <citation type="submission" date="2024-09" db="EMBL/GenBank/DDBJ databases">
        <authorList>
            <person name="Sun Q."/>
            <person name="Mori K."/>
        </authorList>
    </citation>
    <scope>NUCLEOTIDE SEQUENCE [LARGE SCALE GENOMIC DNA]</scope>
    <source>
        <strain evidence="2 3">CGMCC 1.9126</strain>
    </source>
</reference>
<protein>
    <submittedName>
        <fullName evidence="2">Glycosyltransferase</fullName>
        <ecNumber evidence="2">2.4.-.-</ecNumber>
    </submittedName>
</protein>
<keyword evidence="2" id="KW-0808">Transferase</keyword>
<sequence>MKKKILFMLISMNIGGTEKAFLNMLSDMSANKYDITLVLLEKSGGFLQSIPKHVKIVTFKDYIKIKASIENPLHSIARELFLQKKLRKAFIYLIFYINFKIFKENTLLFKYILKDIETQKEIYDIAIAYAGPMDFISYFILNKVRAKRKMQWIHFDVTKIGFNKYFAHRHYQKYDRIFVVSKEARERLVKVLPKLDNKIKVFKNNVSKDLIVNMANGGEGFIDKFNGLRILTVGRLSSEKGQDLAIRVMARLKNEGINVKWYCIGEGNARHNWEGLIRKNNLQDDFILLGAKVNPYSFMKECNIYVQPSRHEGYCITLAEAKCFNIPIIATNFTGAKEQISSYDKGTIVEFNEQQLYEAIVKLM</sequence>
<dbReference type="Pfam" id="PF00534">
    <property type="entry name" value="Glycos_transf_1"/>
    <property type="match status" value="1"/>
</dbReference>
<comment type="caution">
    <text evidence="2">The sequence shown here is derived from an EMBL/GenBank/DDBJ whole genome shotgun (WGS) entry which is preliminary data.</text>
</comment>
<dbReference type="PANTHER" id="PTHR12526:SF630">
    <property type="entry name" value="GLYCOSYLTRANSFERASE"/>
    <property type="match status" value="1"/>
</dbReference>
<keyword evidence="3" id="KW-1185">Reference proteome</keyword>
<dbReference type="RefSeq" id="WP_377058316.1">
    <property type="nucleotide sequence ID" value="NZ_JBHLUU010000091.1"/>
</dbReference>
<proteinExistence type="predicted"/>
<dbReference type="InterPro" id="IPR001296">
    <property type="entry name" value="Glyco_trans_1"/>
</dbReference>
<dbReference type="GO" id="GO:0016757">
    <property type="term" value="F:glycosyltransferase activity"/>
    <property type="evidence" value="ECO:0007669"/>
    <property type="project" value="UniProtKB-KW"/>
</dbReference>
<dbReference type="PANTHER" id="PTHR12526">
    <property type="entry name" value="GLYCOSYLTRANSFERASE"/>
    <property type="match status" value="1"/>
</dbReference>
<organism evidence="2 3">
    <name type="scientific">Robertmurraya beringensis</name>
    <dbReference type="NCBI Taxonomy" id="641660"/>
    <lineage>
        <taxon>Bacteria</taxon>
        <taxon>Bacillati</taxon>
        <taxon>Bacillota</taxon>
        <taxon>Bacilli</taxon>
        <taxon>Bacillales</taxon>
        <taxon>Bacillaceae</taxon>
        <taxon>Robertmurraya</taxon>
    </lineage>
</organism>
<keyword evidence="2" id="KW-0328">Glycosyltransferase</keyword>
<dbReference type="SUPFAM" id="SSF53756">
    <property type="entry name" value="UDP-Glycosyltransferase/glycogen phosphorylase"/>
    <property type="match status" value="1"/>
</dbReference>
<feature type="domain" description="Glycosyl transferase family 1" evidence="1">
    <location>
        <begin position="229"/>
        <end position="363"/>
    </location>
</feature>
<name>A0ABV6KS15_9BACI</name>
<dbReference type="Proteomes" id="UP001589738">
    <property type="component" value="Unassembled WGS sequence"/>
</dbReference>
<dbReference type="Gene3D" id="3.40.50.2000">
    <property type="entry name" value="Glycogen Phosphorylase B"/>
    <property type="match status" value="2"/>
</dbReference>
<evidence type="ECO:0000259" key="1">
    <source>
        <dbReference type="Pfam" id="PF00534"/>
    </source>
</evidence>
<accession>A0ABV6KS15</accession>
<dbReference type="CDD" id="cd03811">
    <property type="entry name" value="GT4_GT28_WabH-like"/>
    <property type="match status" value="1"/>
</dbReference>
<dbReference type="EMBL" id="JBHLUU010000091">
    <property type="protein sequence ID" value="MFC0476126.1"/>
    <property type="molecule type" value="Genomic_DNA"/>
</dbReference>